<comment type="caution">
    <text evidence="1">The sequence shown here is derived from an EMBL/GenBank/DDBJ whole genome shotgun (WGS) entry which is preliminary data.</text>
</comment>
<evidence type="ECO:0000313" key="2">
    <source>
        <dbReference type="Proteomes" id="UP000324222"/>
    </source>
</evidence>
<proteinExistence type="predicted"/>
<accession>A0A5B7ILS4</accession>
<dbReference type="EMBL" id="VSRR010068639">
    <property type="protein sequence ID" value="MPC85500.1"/>
    <property type="molecule type" value="Genomic_DNA"/>
</dbReference>
<sequence>MGAIREWIFCGVCRYSTGAQCMGTVDRCTHLNHEDFCSIKVVIGWCLLLQEVPVTCRILGITAVYLFWLLFGDFTQLQKLCGN</sequence>
<gene>
    <name evidence="1" type="ORF">E2C01_080279</name>
</gene>
<dbReference type="AlphaFoldDB" id="A0A5B7ILS4"/>
<keyword evidence="2" id="KW-1185">Reference proteome</keyword>
<evidence type="ECO:0000313" key="1">
    <source>
        <dbReference type="EMBL" id="MPC85500.1"/>
    </source>
</evidence>
<reference evidence="1 2" key="1">
    <citation type="submission" date="2019-05" db="EMBL/GenBank/DDBJ databases">
        <title>Another draft genome of Portunus trituberculatus and its Hox gene families provides insights of decapod evolution.</title>
        <authorList>
            <person name="Jeong J.-H."/>
            <person name="Song I."/>
            <person name="Kim S."/>
            <person name="Choi T."/>
            <person name="Kim D."/>
            <person name="Ryu S."/>
            <person name="Kim W."/>
        </authorList>
    </citation>
    <scope>NUCLEOTIDE SEQUENCE [LARGE SCALE GENOMIC DNA]</scope>
    <source>
        <tissue evidence="1">Muscle</tissue>
    </source>
</reference>
<protein>
    <submittedName>
        <fullName evidence="1">Uncharacterized protein</fullName>
    </submittedName>
</protein>
<dbReference type="Proteomes" id="UP000324222">
    <property type="component" value="Unassembled WGS sequence"/>
</dbReference>
<name>A0A5B7ILS4_PORTR</name>
<organism evidence="1 2">
    <name type="scientific">Portunus trituberculatus</name>
    <name type="common">Swimming crab</name>
    <name type="synonym">Neptunus trituberculatus</name>
    <dbReference type="NCBI Taxonomy" id="210409"/>
    <lineage>
        <taxon>Eukaryota</taxon>
        <taxon>Metazoa</taxon>
        <taxon>Ecdysozoa</taxon>
        <taxon>Arthropoda</taxon>
        <taxon>Crustacea</taxon>
        <taxon>Multicrustacea</taxon>
        <taxon>Malacostraca</taxon>
        <taxon>Eumalacostraca</taxon>
        <taxon>Eucarida</taxon>
        <taxon>Decapoda</taxon>
        <taxon>Pleocyemata</taxon>
        <taxon>Brachyura</taxon>
        <taxon>Eubrachyura</taxon>
        <taxon>Portunoidea</taxon>
        <taxon>Portunidae</taxon>
        <taxon>Portuninae</taxon>
        <taxon>Portunus</taxon>
    </lineage>
</organism>